<name>A0A0S7XIR5_9BACT</name>
<evidence type="ECO:0000256" key="4">
    <source>
        <dbReference type="ARBA" id="ARBA00023136"/>
    </source>
</evidence>
<comment type="caution">
    <text evidence="7">The sequence shown here is derived from an EMBL/GenBank/DDBJ whole genome shotgun (WGS) entry which is preliminary data.</text>
</comment>
<organism evidence="7 8">
    <name type="scientific">candidate division KD3-62 bacterium DG_56</name>
    <dbReference type="NCBI Taxonomy" id="1704032"/>
    <lineage>
        <taxon>Bacteria</taxon>
        <taxon>candidate division KD3-62</taxon>
    </lineage>
</organism>
<dbReference type="GO" id="GO:0016020">
    <property type="term" value="C:membrane"/>
    <property type="evidence" value="ECO:0007669"/>
    <property type="project" value="UniProtKB-SubCell"/>
</dbReference>
<dbReference type="GO" id="GO:0006417">
    <property type="term" value="P:regulation of translation"/>
    <property type="evidence" value="ECO:0007669"/>
    <property type="project" value="TreeGrafter"/>
</dbReference>
<dbReference type="InterPro" id="IPR051474">
    <property type="entry name" value="Anti-sigma-K/W_factor"/>
</dbReference>
<feature type="domain" description="Putative zinc-finger" evidence="6">
    <location>
        <begin position="7"/>
        <end position="36"/>
    </location>
</feature>
<evidence type="ECO:0000313" key="8">
    <source>
        <dbReference type="Proteomes" id="UP000052020"/>
    </source>
</evidence>
<comment type="subcellular location">
    <subcellularLocation>
        <location evidence="1">Membrane</location>
        <topology evidence="1">Single-pass membrane protein</topology>
    </subcellularLocation>
</comment>
<accession>A0A0S7XIR5</accession>
<evidence type="ECO:0000259" key="6">
    <source>
        <dbReference type="Pfam" id="PF13490"/>
    </source>
</evidence>
<keyword evidence="4 5" id="KW-0472">Membrane</keyword>
<dbReference type="Gene3D" id="1.10.10.1320">
    <property type="entry name" value="Anti-sigma factor, zinc-finger domain"/>
    <property type="match status" value="1"/>
</dbReference>
<keyword evidence="3 5" id="KW-1133">Transmembrane helix</keyword>
<dbReference type="Proteomes" id="UP000052020">
    <property type="component" value="Unassembled WGS sequence"/>
</dbReference>
<gene>
    <name evidence="7" type="ORF">AMK68_05015</name>
</gene>
<dbReference type="GO" id="GO:0016989">
    <property type="term" value="F:sigma factor antagonist activity"/>
    <property type="evidence" value="ECO:0007669"/>
    <property type="project" value="TreeGrafter"/>
</dbReference>
<dbReference type="EMBL" id="LIZY01000119">
    <property type="protein sequence ID" value="KPJ62359.1"/>
    <property type="molecule type" value="Genomic_DNA"/>
</dbReference>
<evidence type="ECO:0000256" key="1">
    <source>
        <dbReference type="ARBA" id="ARBA00004167"/>
    </source>
</evidence>
<dbReference type="Pfam" id="PF13490">
    <property type="entry name" value="zf-HC2"/>
    <property type="match status" value="1"/>
</dbReference>
<dbReference type="InterPro" id="IPR027383">
    <property type="entry name" value="Znf_put"/>
</dbReference>
<reference evidence="7 8" key="1">
    <citation type="journal article" date="2015" name="Microbiome">
        <title>Genomic resolution of linkages in carbon, nitrogen, and sulfur cycling among widespread estuary sediment bacteria.</title>
        <authorList>
            <person name="Baker B.J."/>
            <person name="Lazar C.S."/>
            <person name="Teske A.P."/>
            <person name="Dick G.J."/>
        </authorList>
    </citation>
    <scope>NUCLEOTIDE SEQUENCE [LARGE SCALE GENOMIC DNA]</scope>
    <source>
        <strain evidence="7">DG_56</strain>
    </source>
</reference>
<feature type="transmembrane region" description="Helical" evidence="5">
    <location>
        <begin position="92"/>
        <end position="112"/>
    </location>
</feature>
<protein>
    <recommendedName>
        <fullName evidence="6">Putative zinc-finger domain-containing protein</fullName>
    </recommendedName>
</protein>
<dbReference type="PANTHER" id="PTHR37461">
    <property type="entry name" value="ANTI-SIGMA-K FACTOR RSKA"/>
    <property type="match status" value="1"/>
</dbReference>
<sequence length="275" mass="30146">MSCQYCERYLLYYLLGELSPRDRSRMEQHIRDCVTCSEELKVLARDLTLISEAVATRASAPDAMLADIRQRVAKEPPLAAARHRWLSTRLRPAHAMGMLAAFAAVALVTWFVQKPNISAAALVTDRQEFLKNREINSLTSGTPADAAQALARCVDAAVLAVQIRCDGLRFCGYTERIIKRCPVALLVYGNESRGDCVSVYEYPHRRCALANDLGERSYRGKSYRAGSINGTTAVAWQTGDTTIALVSDVPLDEALVQAEAARNSIPGNDASPAPE</sequence>
<dbReference type="InterPro" id="IPR041916">
    <property type="entry name" value="Anti_sigma_zinc_sf"/>
</dbReference>
<evidence type="ECO:0000256" key="5">
    <source>
        <dbReference type="SAM" id="Phobius"/>
    </source>
</evidence>
<proteinExistence type="predicted"/>
<evidence type="ECO:0000256" key="3">
    <source>
        <dbReference type="ARBA" id="ARBA00022989"/>
    </source>
</evidence>
<evidence type="ECO:0000256" key="2">
    <source>
        <dbReference type="ARBA" id="ARBA00022692"/>
    </source>
</evidence>
<evidence type="ECO:0000313" key="7">
    <source>
        <dbReference type="EMBL" id="KPJ62359.1"/>
    </source>
</evidence>
<dbReference type="PANTHER" id="PTHR37461:SF1">
    <property type="entry name" value="ANTI-SIGMA-K FACTOR RSKA"/>
    <property type="match status" value="1"/>
</dbReference>
<dbReference type="AlphaFoldDB" id="A0A0S7XIR5"/>
<keyword evidence="2 5" id="KW-0812">Transmembrane</keyword>